<organism evidence="1 2">
    <name type="scientific">Nocardioides salarius</name>
    <dbReference type="NCBI Taxonomy" id="374513"/>
    <lineage>
        <taxon>Bacteria</taxon>
        <taxon>Bacillati</taxon>
        <taxon>Actinomycetota</taxon>
        <taxon>Actinomycetes</taxon>
        <taxon>Propionibacteriales</taxon>
        <taxon>Nocardioidaceae</taxon>
        <taxon>Nocardioides</taxon>
    </lineage>
</organism>
<dbReference type="RefSeq" id="WP_193667006.1">
    <property type="nucleotide sequence ID" value="NZ_JACDTV010000001.1"/>
</dbReference>
<gene>
    <name evidence="1" type="ORF">JOE61_003036</name>
</gene>
<name>A0ABS2MDL3_9ACTN</name>
<evidence type="ECO:0000313" key="2">
    <source>
        <dbReference type="Proteomes" id="UP000732378"/>
    </source>
</evidence>
<proteinExistence type="predicted"/>
<accession>A0ABS2MDL3</accession>
<dbReference type="Proteomes" id="UP000732378">
    <property type="component" value="Unassembled WGS sequence"/>
</dbReference>
<comment type="caution">
    <text evidence="1">The sequence shown here is derived from an EMBL/GenBank/DDBJ whole genome shotgun (WGS) entry which is preliminary data.</text>
</comment>
<evidence type="ECO:0000313" key="1">
    <source>
        <dbReference type="EMBL" id="MBM7509222.1"/>
    </source>
</evidence>
<reference evidence="1 2" key="1">
    <citation type="submission" date="2021-01" db="EMBL/GenBank/DDBJ databases">
        <title>Sequencing the genomes of 1000 actinobacteria strains.</title>
        <authorList>
            <person name="Klenk H.-P."/>
        </authorList>
    </citation>
    <scope>NUCLEOTIDE SEQUENCE [LARGE SCALE GENOMIC DNA]</scope>
    <source>
        <strain evidence="1 2">DSM 18239</strain>
    </source>
</reference>
<protein>
    <submittedName>
        <fullName evidence="1">Uncharacterized protein</fullName>
    </submittedName>
</protein>
<keyword evidence="2" id="KW-1185">Reference proteome</keyword>
<dbReference type="EMBL" id="JAFBBZ010000001">
    <property type="protein sequence ID" value="MBM7509222.1"/>
    <property type="molecule type" value="Genomic_DNA"/>
</dbReference>
<sequence>MTDDWVPSDEESDAWLEEWAAVDREAARYLAERVPGVEDVPDDRAVWLDELVDTISPSELPGDDEVESLAAVMALQHVDWLGLALGVVRRGPGSDLDAAQVQADVVALDEVDGEIEDPDGHLAVMAAALDHLAPRWRALGVLDDQERLTERGVWALPRALHRSWTD</sequence>